<reference evidence="4" key="1">
    <citation type="submission" date="2014-07" db="EMBL/GenBank/DDBJ databases">
        <title>Genome sequencing of plant-pathogenic Streptomyces species.</title>
        <authorList>
            <person name="Harrison J."/>
            <person name="Sapp M."/>
            <person name="Thwaites R."/>
            <person name="Studholme D.J."/>
        </authorList>
    </citation>
    <scope>NUCLEOTIDE SEQUENCE [LARGE SCALE GENOMIC DNA]</scope>
    <source>
        <strain evidence="4">NCPPB 4445</strain>
    </source>
</reference>
<dbReference type="NCBIfam" id="TIGR04187">
    <property type="entry name" value="GRASP_SAV_5884"/>
    <property type="match status" value="1"/>
</dbReference>
<dbReference type="EMBL" id="JPPY01000028">
    <property type="protein sequence ID" value="KND39233.1"/>
    <property type="molecule type" value="Genomic_DNA"/>
</dbReference>
<evidence type="ECO:0000256" key="1">
    <source>
        <dbReference type="PROSITE-ProRule" id="PRU00409"/>
    </source>
</evidence>
<evidence type="ECO:0000313" key="3">
    <source>
        <dbReference type="EMBL" id="KND39233.1"/>
    </source>
</evidence>
<dbReference type="GO" id="GO:0009432">
    <property type="term" value="P:SOS response"/>
    <property type="evidence" value="ECO:0007669"/>
    <property type="project" value="TreeGrafter"/>
</dbReference>
<dbReference type="AlphaFoldDB" id="A0A0L0KN16"/>
<comment type="caution">
    <text evidence="3">The sequence shown here is derived from an EMBL/GenBank/DDBJ whole genome shotgun (WGS) entry which is preliminary data.</text>
</comment>
<dbReference type="InterPro" id="IPR026449">
    <property type="entry name" value="GRASP_SAV_5884"/>
</dbReference>
<dbReference type="SUPFAM" id="SSF56059">
    <property type="entry name" value="Glutathione synthetase ATP-binding domain-like"/>
    <property type="match status" value="1"/>
</dbReference>
<sequence length="331" mass="36134">MGADMASTVLILTDEEDRTAGRVAAELAVRGVPVVRMDATDFPTKVSMSAEIATADAWSGSLTTIETGRTIVRLDDVGSVYYRRPTQFTLPEGMNRAEKQFAYGEARRGFGGVLQALDGARWVNDRVAAARTEYKPAQLAAAAAVGLSIPKTLITNEPEHAHQWAKELGRPFIYKPLAGIWHADEGQIRVLYTSPVTNPDDLLDPSLERTAHLFQEQVDKDHEARAVVVGDRVFTVAIDAATERGRADWRSDYDALTYRVIELPDDVSAKLVTLHKRLGLAFGAVDLIRDAAGQWVFLETNQSGEWDWLAEETGIGVAGALADILTKEAGT</sequence>
<proteinExistence type="predicted"/>
<dbReference type="InterPro" id="IPR048936">
    <property type="entry name" value="MvdD-like_ATPgrasp"/>
</dbReference>
<dbReference type="GO" id="GO:0005737">
    <property type="term" value="C:cytoplasm"/>
    <property type="evidence" value="ECO:0007669"/>
    <property type="project" value="TreeGrafter"/>
</dbReference>
<accession>A0A0L0KN16</accession>
<dbReference type="PANTHER" id="PTHR21621:SF0">
    <property type="entry name" value="BETA-CITRYLGLUTAMATE SYNTHASE B-RELATED"/>
    <property type="match status" value="1"/>
</dbReference>
<dbReference type="PATRIC" id="fig|42234.21.peg.899"/>
<evidence type="ECO:0000259" key="2">
    <source>
        <dbReference type="PROSITE" id="PS50975"/>
    </source>
</evidence>
<gene>
    <name evidence="3" type="ORF">IQ63_04370</name>
</gene>
<dbReference type="PANTHER" id="PTHR21621">
    <property type="entry name" value="RIBOSOMAL PROTEIN S6 MODIFICATION PROTEIN"/>
    <property type="match status" value="1"/>
</dbReference>
<dbReference type="GO" id="GO:0046872">
    <property type="term" value="F:metal ion binding"/>
    <property type="evidence" value="ECO:0007669"/>
    <property type="project" value="InterPro"/>
</dbReference>
<keyword evidence="1" id="KW-0547">Nucleotide-binding</keyword>
<name>A0A0L0KN16_9ACTN</name>
<dbReference type="InterPro" id="IPR011761">
    <property type="entry name" value="ATP-grasp"/>
</dbReference>
<dbReference type="Pfam" id="PF21068">
    <property type="entry name" value="ATPgraspMvdD"/>
    <property type="match status" value="1"/>
</dbReference>
<feature type="domain" description="ATP-grasp" evidence="2">
    <location>
        <begin position="139"/>
        <end position="326"/>
    </location>
</feature>
<dbReference type="Proteomes" id="UP000037151">
    <property type="component" value="Unassembled WGS sequence"/>
</dbReference>
<evidence type="ECO:0000313" key="4">
    <source>
        <dbReference type="Proteomes" id="UP000037151"/>
    </source>
</evidence>
<keyword evidence="1" id="KW-0067">ATP-binding</keyword>
<organism evidence="3 4">
    <name type="scientific">Streptomyces acidiscabies</name>
    <dbReference type="NCBI Taxonomy" id="42234"/>
    <lineage>
        <taxon>Bacteria</taxon>
        <taxon>Bacillati</taxon>
        <taxon>Actinomycetota</taxon>
        <taxon>Actinomycetes</taxon>
        <taxon>Kitasatosporales</taxon>
        <taxon>Streptomycetaceae</taxon>
        <taxon>Streptomyces</taxon>
    </lineage>
</organism>
<dbReference type="GO" id="GO:0018169">
    <property type="term" value="F:ribosomal S6-glutamic acid ligase activity"/>
    <property type="evidence" value="ECO:0007669"/>
    <property type="project" value="TreeGrafter"/>
</dbReference>
<dbReference type="PROSITE" id="PS50975">
    <property type="entry name" value="ATP_GRASP"/>
    <property type="match status" value="1"/>
</dbReference>
<dbReference type="GO" id="GO:0005524">
    <property type="term" value="F:ATP binding"/>
    <property type="evidence" value="ECO:0007669"/>
    <property type="project" value="UniProtKB-UniRule"/>
</dbReference>
<dbReference type="Gene3D" id="3.30.470.20">
    <property type="entry name" value="ATP-grasp fold, B domain"/>
    <property type="match status" value="1"/>
</dbReference>
<protein>
    <recommendedName>
        <fullName evidence="2">ATP-grasp domain-containing protein</fullName>
    </recommendedName>
</protein>